<dbReference type="NCBIfam" id="TIGR01644">
    <property type="entry name" value="phage_P2_V"/>
    <property type="match status" value="1"/>
</dbReference>
<dbReference type="KEGG" id="ppnm:LV28_19055"/>
<dbReference type="RefSeq" id="WP_038619978.1">
    <property type="nucleotide sequence ID" value="NZ_CP009553.3"/>
</dbReference>
<dbReference type="InterPro" id="IPR013046">
    <property type="entry name" value="GpV/Gp45"/>
</dbReference>
<dbReference type="InterPro" id="IPR053861">
    <property type="entry name" value="Phage_Mu_Gp45_N"/>
</dbReference>
<evidence type="ECO:0000259" key="2">
    <source>
        <dbReference type="Pfam" id="PF06890"/>
    </source>
</evidence>
<proteinExistence type="predicted"/>
<dbReference type="Pfam" id="PF06890">
    <property type="entry name" value="Phage_Mu_Gp45"/>
    <property type="match status" value="1"/>
</dbReference>
<sequence length="179" mass="19062">MGISTILSRYTVVLAKAAGKLQRLQIRPLAGEVLDGIESLEQYGFTSVALSGAGGVALFFGGDRSHGVALPPNDKRYRPTDLQPGEVAIYTDEGARITLRRGRLVEVECDVYRVNAKRYEVQASEAVSLKTDAFELDAASARSSTAIHAPDVVLGEGAGKSMVGHTHKEHDGPSTGEPQ</sequence>
<accession>A0A378YTI1</accession>
<evidence type="ECO:0000313" key="4">
    <source>
        <dbReference type="Proteomes" id="UP000254573"/>
    </source>
</evidence>
<dbReference type="Proteomes" id="UP000254573">
    <property type="component" value="Unassembled WGS sequence"/>
</dbReference>
<dbReference type="OrthoDB" id="9802994at2"/>
<organism evidence="3 4">
    <name type="scientific">Pandoraea pnomenusa</name>
    <dbReference type="NCBI Taxonomy" id="93220"/>
    <lineage>
        <taxon>Bacteria</taxon>
        <taxon>Pseudomonadati</taxon>
        <taxon>Pseudomonadota</taxon>
        <taxon>Betaproteobacteria</taxon>
        <taxon>Burkholderiales</taxon>
        <taxon>Burkholderiaceae</taxon>
        <taxon>Pandoraea</taxon>
    </lineage>
</organism>
<feature type="domain" description="Bacteriophage Mu Gp45 N-terminal" evidence="2">
    <location>
        <begin position="9"/>
        <end position="76"/>
    </location>
</feature>
<dbReference type="AlphaFoldDB" id="A0A378YTI1"/>
<feature type="region of interest" description="Disordered" evidence="1">
    <location>
        <begin position="156"/>
        <end position="179"/>
    </location>
</feature>
<reference evidence="3 4" key="1">
    <citation type="submission" date="2018-06" db="EMBL/GenBank/DDBJ databases">
        <authorList>
            <consortium name="Pathogen Informatics"/>
            <person name="Doyle S."/>
        </authorList>
    </citation>
    <scope>NUCLEOTIDE SEQUENCE [LARGE SCALE GENOMIC DNA]</scope>
    <source>
        <strain evidence="3 4">NCTC13160</strain>
    </source>
</reference>
<dbReference type="EMBL" id="UGSG01000001">
    <property type="protein sequence ID" value="SUA80476.1"/>
    <property type="molecule type" value="Genomic_DNA"/>
</dbReference>
<protein>
    <submittedName>
        <fullName evidence="3">Mu-like prophage protein gp45</fullName>
    </submittedName>
</protein>
<gene>
    <name evidence="3" type="ORF">NCTC13160_03763</name>
</gene>
<evidence type="ECO:0000256" key="1">
    <source>
        <dbReference type="SAM" id="MobiDB-lite"/>
    </source>
</evidence>
<name>A0A378YTI1_9BURK</name>
<evidence type="ECO:0000313" key="3">
    <source>
        <dbReference type="EMBL" id="SUA80476.1"/>
    </source>
</evidence>